<dbReference type="Gene3D" id="3.30.457.10">
    <property type="entry name" value="Copper amine oxidase-like, N-terminal domain"/>
    <property type="match status" value="2"/>
</dbReference>
<sequence length="914" mass="101716">MNKLKKLAVLITFLYLLNVLLPFCIFAQGWVTLYEEKEQTPVAKGVIYEKRTIFTSQGFKKIHILTVDLTSPYIDIVSLYNKENLSERKPLSDLVKSNNAVAGINGDFFSMTNPSSAIGVQINEGNILSSPSNRTDMSAFALTFDKMPLIINFSFEGKLILKDGTVFPIASVNKIGDPAGKVMLYNTFFGKETYKLPPEKGDALFLIIKDGIIENLFFGKSSSIDEGRLVITAGQDLAVQIYPKVSQGDPINIQLRFTPDISNIKTAIGGGAVLVDNGKIPENFSHNINGVHPRTAIGFTRDKTKLFMVTVDGRQEESDGVTQEELANIMLNLGAHFALNLDGGGSSTLVGRPLGEDNIKVLNNPSEKKERPIINGIGIVNKAPLGKIAGLIIKSPSLTVAKNSRLVLEVKAYDEYLNPIAVDQNRVQWSISKGAGKFDKNTFFAQKEGETVITAKYGTVTKSIKIKILEPVKIIKTGSEYYGIDKNGVLSYIHPEDINKFDIPVEEAPDFKGLDFSSPGRKDADNKKIPDADFAVLGGLAENKLTEAEYKEVLTKTLDIIKKLKADYIITLDDTGNLEELNQIIPKNYLSSLKGFGKGYQSFPEKDNFFIFLRAEKGGINATDYNQWISFLKDLNSAVKYKKVFVFLNTPLEKFNDRLEADLFKKLLAQLAQKNVKVHVIIKDEKFYVFKENSVKFIGIPSIGNPAPAVVLFDIDSNFTNYSVVPVIKDIENKTLYVKKGISSEIILEGISYYQSKLPINYPYNYDLALSFNKKYTFDREHLIINAQEKGNLTLKVTAAFLQKTFTIPVVDFSISLNGKDLFSPDAIPYLNKKGSAMVPIRLISENLGAKVEWDSKKKEVSIFKENKTITLKVANKYAEMVGGRVYVPLRYVAENLGAKVTWDDKTRTAVINY</sequence>
<dbReference type="Pfam" id="PF09992">
    <property type="entry name" value="NAGPA"/>
    <property type="match status" value="1"/>
</dbReference>
<gene>
    <name evidence="3" type="ORF">ATZ99_10910</name>
</gene>
<dbReference type="Proteomes" id="UP000075737">
    <property type="component" value="Unassembled WGS sequence"/>
</dbReference>
<proteinExistence type="predicted"/>
<dbReference type="SUPFAM" id="SSF55383">
    <property type="entry name" value="Copper amine oxidase, domain N"/>
    <property type="match status" value="1"/>
</dbReference>
<dbReference type="EMBL" id="LOHZ01000027">
    <property type="protein sequence ID" value="KYO66463.1"/>
    <property type="molecule type" value="Genomic_DNA"/>
</dbReference>
<dbReference type="STRING" id="520767.ATZ99_10910"/>
<feature type="domain" description="Copper amine oxidase-like N-terminal" evidence="1">
    <location>
        <begin position="817"/>
        <end position="912"/>
    </location>
</feature>
<dbReference type="Pfam" id="PF07833">
    <property type="entry name" value="Cu_amine_oxidN1"/>
    <property type="match status" value="1"/>
</dbReference>
<evidence type="ECO:0000259" key="2">
    <source>
        <dbReference type="Pfam" id="PF09992"/>
    </source>
</evidence>
<dbReference type="AlphaFoldDB" id="A0A162MK48"/>
<accession>A0A162MK48</accession>
<dbReference type="InterPro" id="IPR036582">
    <property type="entry name" value="Mao_N_sf"/>
</dbReference>
<dbReference type="RefSeq" id="WP_068748229.1">
    <property type="nucleotide sequence ID" value="NZ_LOHZ01000027.1"/>
</dbReference>
<dbReference type="OrthoDB" id="9809781at2"/>
<dbReference type="InterPro" id="IPR018711">
    <property type="entry name" value="NAGPA"/>
</dbReference>
<comment type="caution">
    <text evidence="3">The sequence shown here is derived from an EMBL/GenBank/DDBJ whole genome shotgun (WGS) entry which is preliminary data.</text>
</comment>
<dbReference type="PANTHER" id="PTHR40446">
    <property type="entry name" value="N-ACETYLGLUCOSAMINE-1-PHOSPHODIESTER ALPHA-N-ACETYLGLUCOSAMINIDASE"/>
    <property type="match status" value="1"/>
</dbReference>
<feature type="domain" description="Phosphodiester glycosidase" evidence="2">
    <location>
        <begin position="207"/>
        <end position="379"/>
    </location>
</feature>
<protein>
    <submittedName>
        <fullName evidence="3">Uncharacterized protein</fullName>
    </submittedName>
</protein>
<dbReference type="PANTHER" id="PTHR40446:SF2">
    <property type="entry name" value="N-ACETYLGLUCOSAMINE-1-PHOSPHODIESTER ALPHA-N-ACETYLGLUCOSAMINIDASE"/>
    <property type="match status" value="1"/>
</dbReference>
<evidence type="ECO:0000313" key="4">
    <source>
        <dbReference type="Proteomes" id="UP000075737"/>
    </source>
</evidence>
<name>A0A162MK48_9FIRM</name>
<evidence type="ECO:0000259" key="1">
    <source>
        <dbReference type="Pfam" id="PF07833"/>
    </source>
</evidence>
<reference evidence="3 4" key="1">
    <citation type="submission" date="2015-12" db="EMBL/GenBank/DDBJ databases">
        <title>Draft genome of Thermovenabulum gondwanense isolated from a red thermophilic microbial mat colonisisng an outflow channel of a bore well.</title>
        <authorList>
            <person name="Patel B.K."/>
        </authorList>
    </citation>
    <scope>NUCLEOTIDE SEQUENCE [LARGE SCALE GENOMIC DNA]</scope>
    <source>
        <strain evidence="3 4">R270</strain>
    </source>
</reference>
<dbReference type="InterPro" id="IPR012854">
    <property type="entry name" value="Cu_amine_oxidase-like_N"/>
</dbReference>
<dbReference type="PATRIC" id="fig|520767.4.peg.1192"/>
<evidence type="ECO:0000313" key="3">
    <source>
        <dbReference type="EMBL" id="KYO66463.1"/>
    </source>
</evidence>
<organism evidence="3 4">
    <name type="scientific">Thermovenabulum gondwanense</name>
    <dbReference type="NCBI Taxonomy" id="520767"/>
    <lineage>
        <taxon>Bacteria</taxon>
        <taxon>Bacillati</taxon>
        <taxon>Bacillota</taxon>
        <taxon>Clostridia</taxon>
        <taxon>Thermosediminibacterales</taxon>
        <taxon>Thermosediminibacteraceae</taxon>
        <taxon>Thermovenabulum</taxon>
    </lineage>
</organism>
<keyword evidence="4" id="KW-1185">Reference proteome</keyword>